<comment type="function">
    <text evidence="9">Required for correct functioning of the GINS complex, a complex that plays an essential role in the initiation of DNA replication, and progression of DNA replication forks. GINS complex seems to bind preferentially to single-stranded DNA.</text>
</comment>
<evidence type="ECO:0000313" key="12">
    <source>
        <dbReference type="EMBL" id="KAK2182249.1"/>
    </source>
</evidence>
<comment type="similarity">
    <text evidence="3 9">Belongs to the GINS1/PSF1 family.</text>
</comment>
<dbReference type="GO" id="GO:1902983">
    <property type="term" value="P:DNA strand elongation involved in mitotic DNA replication"/>
    <property type="evidence" value="ECO:0007669"/>
    <property type="project" value="TreeGrafter"/>
</dbReference>
<evidence type="ECO:0000259" key="11">
    <source>
        <dbReference type="Pfam" id="PF24997"/>
    </source>
</evidence>
<evidence type="ECO:0000256" key="2">
    <source>
        <dbReference type="ARBA" id="ARBA00004286"/>
    </source>
</evidence>
<dbReference type="Proteomes" id="UP001209878">
    <property type="component" value="Unassembled WGS sequence"/>
</dbReference>
<evidence type="ECO:0000256" key="5">
    <source>
        <dbReference type="ARBA" id="ARBA00022454"/>
    </source>
</evidence>
<comment type="caution">
    <text evidence="12">The sequence shown here is derived from an EMBL/GenBank/DDBJ whole genome shotgun (WGS) entry which is preliminary data.</text>
</comment>
<gene>
    <name evidence="12" type="ORF">NP493_359g02025</name>
</gene>
<sequence length="195" mass="22434">MFGEKALELVKELQRSKTGTISAINEDVMRQVLEEMRALFEQNQRDVTLALAGEQLLFSAIQIRHSALERNKRCLLAYLAGRLNYVRETRWQFGSVLPAEVKQNLSEPELQWFNKYSKCLANYMSSIGGHGGLDLTQDVKPPKTLYIEVRCLTDHGEFETQDGSIVLLKKNSQHFMLRSECEHLVRQGFLEHIVH</sequence>
<dbReference type="InterPro" id="IPR036224">
    <property type="entry name" value="GINS_bundle-like_dom_sf"/>
</dbReference>
<dbReference type="FunFam" id="1.20.58.1030:FF:000001">
    <property type="entry name" value="DNA replication complex GINS protein PSF1"/>
    <property type="match status" value="1"/>
</dbReference>
<dbReference type="SUPFAM" id="SSF158573">
    <property type="entry name" value="GINS helical bundle-like"/>
    <property type="match status" value="1"/>
</dbReference>
<dbReference type="AlphaFoldDB" id="A0AAD9L390"/>
<dbReference type="CDD" id="cd21696">
    <property type="entry name" value="GINS_B_Psf1"/>
    <property type="match status" value="1"/>
</dbReference>
<comment type="subunit">
    <text evidence="9">Component of the GINS complex.</text>
</comment>
<feature type="domain" description="GINS subunit" evidence="10">
    <location>
        <begin position="43"/>
        <end position="127"/>
    </location>
</feature>
<dbReference type="PANTHER" id="PTHR12914">
    <property type="entry name" value="PARTNER OF SLD5"/>
    <property type="match status" value="1"/>
</dbReference>
<proteinExistence type="inferred from homology"/>
<protein>
    <recommendedName>
        <fullName evidence="4 9">DNA replication complex GINS protein PSF1</fullName>
    </recommendedName>
</protein>
<evidence type="ECO:0000313" key="13">
    <source>
        <dbReference type="Proteomes" id="UP001209878"/>
    </source>
</evidence>
<feature type="domain" description="DNA replication complex GINS protein PSF1 C-terminal" evidence="11">
    <location>
        <begin position="143"/>
        <end position="194"/>
    </location>
</feature>
<dbReference type="Pfam" id="PF05916">
    <property type="entry name" value="Sld5"/>
    <property type="match status" value="1"/>
</dbReference>
<evidence type="ECO:0000256" key="1">
    <source>
        <dbReference type="ARBA" id="ARBA00004123"/>
    </source>
</evidence>
<dbReference type="PANTHER" id="PTHR12914:SF2">
    <property type="entry name" value="DNA REPLICATION COMPLEX GINS PROTEIN PSF1"/>
    <property type="match status" value="1"/>
</dbReference>
<evidence type="ECO:0000256" key="4">
    <source>
        <dbReference type="ARBA" id="ARBA00015143"/>
    </source>
</evidence>
<keyword evidence="13" id="KW-1185">Reference proteome</keyword>
<evidence type="ECO:0000256" key="8">
    <source>
        <dbReference type="ARBA" id="ARBA00045258"/>
    </source>
</evidence>
<evidence type="ECO:0000256" key="9">
    <source>
        <dbReference type="RuleBase" id="RU368085"/>
    </source>
</evidence>
<accession>A0AAD9L390</accession>
<keyword evidence="7 9" id="KW-0539">Nucleus</keyword>
<reference evidence="12" key="1">
    <citation type="journal article" date="2023" name="Mol. Biol. Evol.">
        <title>Third-Generation Sequencing Reveals the Adaptive Role of the Epigenome in Three Deep-Sea Polychaetes.</title>
        <authorList>
            <person name="Perez M."/>
            <person name="Aroh O."/>
            <person name="Sun Y."/>
            <person name="Lan Y."/>
            <person name="Juniper S.K."/>
            <person name="Young C.R."/>
            <person name="Angers B."/>
            <person name="Qian P.Y."/>
        </authorList>
    </citation>
    <scope>NUCLEOTIDE SEQUENCE</scope>
    <source>
        <strain evidence="12">R07B-5</strain>
    </source>
</reference>
<organism evidence="12 13">
    <name type="scientific">Ridgeia piscesae</name>
    <name type="common">Tubeworm</name>
    <dbReference type="NCBI Taxonomy" id="27915"/>
    <lineage>
        <taxon>Eukaryota</taxon>
        <taxon>Metazoa</taxon>
        <taxon>Spiralia</taxon>
        <taxon>Lophotrochozoa</taxon>
        <taxon>Annelida</taxon>
        <taxon>Polychaeta</taxon>
        <taxon>Sedentaria</taxon>
        <taxon>Canalipalpata</taxon>
        <taxon>Sabellida</taxon>
        <taxon>Siboglinidae</taxon>
        <taxon>Ridgeia</taxon>
    </lineage>
</organism>
<evidence type="ECO:0000256" key="3">
    <source>
        <dbReference type="ARBA" id="ARBA00006677"/>
    </source>
</evidence>
<dbReference type="CDD" id="cd11710">
    <property type="entry name" value="GINS_A_psf1"/>
    <property type="match status" value="1"/>
</dbReference>
<comment type="function">
    <text evidence="8">Required for correct functioning of the GINS complex, a complex that plays an essential role in the initiation of DNA replication, and progression of DNA replication forks. GINS complex is a core component of CDC45-MCM-GINS (CMG) helicase, the molecular machine that unwinds template DNA during replication, and around which the replisome is built.</text>
</comment>
<dbReference type="InterPro" id="IPR005339">
    <property type="entry name" value="GINS_Psf1"/>
</dbReference>
<dbReference type="InterPro" id="IPR056783">
    <property type="entry name" value="PSF1_C"/>
</dbReference>
<keyword evidence="6 9" id="KW-0235">DNA replication</keyword>
<dbReference type="Gene3D" id="1.20.58.1030">
    <property type="match status" value="1"/>
</dbReference>
<name>A0AAD9L390_RIDPI</name>
<dbReference type="InterPro" id="IPR021151">
    <property type="entry name" value="GINS_A"/>
</dbReference>
<dbReference type="GO" id="GO:0000811">
    <property type="term" value="C:GINS complex"/>
    <property type="evidence" value="ECO:0007669"/>
    <property type="project" value="UniProtKB-UniRule"/>
</dbReference>
<comment type="subcellular location">
    <subcellularLocation>
        <location evidence="2">Chromosome</location>
    </subcellularLocation>
    <subcellularLocation>
        <location evidence="1 9">Nucleus</location>
    </subcellularLocation>
</comment>
<dbReference type="Pfam" id="PF24997">
    <property type="entry name" value="PSF1_C"/>
    <property type="match status" value="1"/>
</dbReference>
<evidence type="ECO:0000256" key="6">
    <source>
        <dbReference type="ARBA" id="ARBA00022705"/>
    </source>
</evidence>
<dbReference type="EMBL" id="JAODUO010000360">
    <property type="protein sequence ID" value="KAK2182249.1"/>
    <property type="molecule type" value="Genomic_DNA"/>
</dbReference>
<evidence type="ECO:0000259" key="10">
    <source>
        <dbReference type="Pfam" id="PF05916"/>
    </source>
</evidence>
<evidence type="ECO:0000256" key="7">
    <source>
        <dbReference type="ARBA" id="ARBA00023242"/>
    </source>
</evidence>
<keyword evidence="5" id="KW-0158">Chromosome</keyword>